<dbReference type="AlphaFoldDB" id="A2EV69"/>
<protein>
    <submittedName>
        <fullName evidence="1">OsmC-like protein</fullName>
    </submittedName>
</protein>
<organism evidence="1 2">
    <name type="scientific">Trichomonas vaginalis (strain ATCC PRA-98 / G3)</name>
    <dbReference type="NCBI Taxonomy" id="412133"/>
    <lineage>
        <taxon>Eukaryota</taxon>
        <taxon>Metamonada</taxon>
        <taxon>Parabasalia</taxon>
        <taxon>Trichomonadida</taxon>
        <taxon>Trichomonadidae</taxon>
        <taxon>Trichomonas</taxon>
    </lineage>
</organism>
<dbReference type="VEuPathDB" id="TrichDB:TVAG_412560"/>
<dbReference type="Pfam" id="PF02566">
    <property type="entry name" value="OsmC"/>
    <property type="match status" value="1"/>
</dbReference>
<keyword evidence="2" id="KW-1185">Reference proteome</keyword>
<proteinExistence type="predicted"/>
<dbReference type="InterPro" id="IPR015946">
    <property type="entry name" value="KH_dom-like_a/b"/>
</dbReference>
<reference evidence="1" key="1">
    <citation type="submission" date="2006-10" db="EMBL/GenBank/DDBJ databases">
        <authorList>
            <person name="Amadeo P."/>
            <person name="Zhao Q."/>
            <person name="Wortman J."/>
            <person name="Fraser-Liggett C."/>
            <person name="Carlton J."/>
        </authorList>
    </citation>
    <scope>NUCLEOTIDE SEQUENCE</scope>
    <source>
        <strain evidence="1">G3</strain>
    </source>
</reference>
<dbReference type="Gene3D" id="3.30.300.20">
    <property type="match status" value="1"/>
</dbReference>
<dbReference type="InterPro" id="IPR003718">
    <property type="entry name" value="OsmC/Ohr_fam"/>
</dbReference>
<reference evidence="1" key="2">
    <citation type="journal article" date="2007" name="Science">
        <title>Draft genome sequence of the sexually transmitted pathogen Trichomonas vaginalis.</title>
        <authorList>
            <person name="Carlton J.M."/>
            <person name="Hirt R.P."/>
            <person name="Silva J.C."/>
            <person name="Delcher A.L."/>
            <person name="Schatz M."/>
            <person name="Zhao Q."/>
            <person name="Wortman J.R."/>
            <person name="Bidwell S.L."/>
            <person name="Alsmark U.C.M."/>
            <person name="Besteiro S."/>
            <person name="Sicheritz-Ponten T."/>
            <person name="Noel C.J."/>
            <person name="Dacks J.B."/>
            <person name="Foster P.G."/>
            <person name="Simillion C."/>
            <person name="Van de Peer Y."/>
            <person name="Miranda-Saavedra D."/>
            <person name="Barton G.J."/>
            <person name="Westrop G.D."/>
            <person name="Mueller S."/>
            <person name="Dessi D."/>
            <person name="Fiori P.L."/>
            <person name="Ren Q."/>
            <person name="Paulsen I."/>
            <person name="Zhang H."/>
            <person name="Bastida-Corcuera F.D."/>
            <person name="Simoes-Barbosa A."/>
            <person name="Brown M.T."/>
            <person name="Hayes R.D."/>
            <person name="Mukherjee M."/>
            <person name="Okumura C.Y."/>
            <person name="Schneider R."/>
            <person name="Smith A.J."/>
            <person name="Vanacova S."/>
            <person name="Villalvazo M."/>
            <person name="Haas B.J."/>
            <person name="Pertea M."/>
            <person name="Feldblyum T.V."/>
            <person name="Utterback T.R."/>
            <person name="Shu C.L."/>
            <person name="Osoegawa K."/>
            <person name="de Jong P.J."/>
            <person name="Hrdy I."/>
            <person name="Horvathova L."/>
            <person name="Zubacova Z."/>
            <person name="Dolezal P."/>
            <person name="Malik S.B."/>
            <person name="Logsdon J.M. Jr."/>
            <person name="Henze K."/>
            <person name="Gupta A."/>
            <person name="Wang C.C."/>
            <person name="Dunne R.L."/>
            <person name="Upcroft J.A."/>
            <person name="Upcroft P."/>
            <person name="White O."/>
            <person name="Salzberg S.L."/>
            <person name="Tang P."/>
            <person name="Chiu C.-H."/>
            <person name="Lee Y.-S."/>
            <person name="Embley T.M."/>
            <person name="Coombs G.H."/>
            <person name="Mottram J.C."/>
            <person name="Tachezy J."/>
            <person name="Fraser-Liggett C.M."/>
            <person name="Johnson P.J."/>
        </authorList>
    </citation>
    <scope>NUCLEOTIDE SEQUENCE [LARGE SCALE GENOMIC DNA]</scope>
    <source>
        <strain evidence="1">G3</strain>
    </source>
</reference>
<dbReference type="EMBL" id="DS113504">
    <property type="protein sequence ID" value="EAY03452.1"/>
    <property type="molecule type" value="Genomic_DNA"/>
</dbReference>
<dbReference type="InParanoid" id="A2EV69"/>
<sequence>MLSSISRSITRVDKAVIKCIGNGKWLCTNKSGIDILLSTDHSKPAVRPGQAILMALGACSSADIRADLEKQGYKIKDISAEVIGKFDTKPARHMNEIDIKFTVDADGVSQEKVNQAAQIALTTVCPVANTLTGETTLKYKATIKNN</sequence>
<evidence type="ECO:0000313" key="2">
    <source>
        <dbReference type="Proteomes" id="UP000001542"/>
    </source>
</evidence>
<dbReference type="InterPro" id="IPR036102">
    <property type="entry name" value="OsmC/Ohrsf"/>
</dbReference>
<dbReference type="SMR" id="A2EV69"/>
<dbReference type="VEuPathDB" id="TrichDB:TVAGG3_0936070"/>
<dbReference type="PANTHER" id="PTHR34352">
    <property type="entry name" value="PROTEIN YHFA"/>
    <property type="match status" value="1"/>
</dbReference>
<evidence type="ECO:0000313" key="1">
    <source>
        <dbReference type="EMBL" id="EAY03452.1"/>
    </source>
</evidence>
<dbReference type="KEGG" id="tva:4761297"/>
<dbReference type="Proteomes" id="UP000001542">
    <property type="component" value="Unassembled WGS sequence"/>
</dbReference>
<dbReference type="PANTHER" id="PTHR34352:SF1">
    <property type="entry name" value="PROTEIN YHFA"/>
    <property type="match status" value="1"/>
</dbReference>
<accession>A2EV69</accession>
<dbReference type="SUPFAM" id="SSF82784">
    <property type="entry name" value="OsmC-like"/>
    <property type="match status" value="1"/>
</dbReference>
<gene>
    <name evidence="1" type="ORF">TVAG_412560</name>
</gene>
<name>A2EV69_TRIV3</name>
<dbReference type="RefSeq" id="XP_001315675.1">
    <property type="nucleotide sequence ID" value="XM_001315640.1"/>
</dbReference>